<evidence type="ECO:0000313" key="1">
    <source>
        <dbReference type="EMBL" id="VDO57813.1"/>
    </source>
</evidence>
<reference evidence="1 2" key="1">
    <citation type="submission" date="2018-11" db="EMBL/GenBank/DDBJ databases">
        <authorList>
            <consortium name="Pathogen Informatics"/>
        </authorList>
    </citation>
    <scope>NUCLEOTIDE SEQUENCE [LARGE SCALE GENOMIC DNA]</scope>
    <source>
        <strain evidence="1 2">Zambia</strain>
    </source>
</reference>
<dbReference type="AlphaFoldDB" id="A0A3P7XYA6"/>
<dbReference type="EMBL" id="UZAI01000950">
    <property type="protein sequence ID" value="VDO57813.1"/>
    <property type="molecule type" value="Genomic_DNA"/>
</dbReference>
<keyword evidence="2" id="KW-1185">Reference proteome</keyword>
<accession>A0A3P7XYA6</accession>
<gene>
    <name evidence="1" type="ORF">SMRZ_LOCUS3347</name>
</gene>
<protein>
    <submittedName>
        <fullName evidence="1">Uncharacterized protein</fullName>
    </submittedName>
</protein>
<dbReference type="Proteomes" id="UP000277204">
    <property type="component" value="Unassembled WGS sequence"/>
</dbReference>
<name>A0A3P7XYA6_9TREM</name>
<proteinExistence type="predicted"/>
<sequence length="49" mass="5683">MYSFQSIYGTLIRQWGSPRKVLTTRCDFDVSYFITPFMSNSSRPPVIST</sequence>
<evidence type="ECO:0000313" key="2">
    <source>
        <dbReference type="Proteomes" id="UP000277204"/>
    </source>
</evidence>
<organism evidence="1 2">
    <name type="scientific">Schistosoma margrebowiei</name>
    <dbReference type="NCBI Taxonomy" id="48269"/>
    <lineage>
        <taxon>Eukaryota</taxon>
        <taxon>Metazoa</taxon>
        <taxon>Spiralia</taxon>
        <taxon>Lophotrochozoa</taxon>
        <taxon>Platyhelminthes</taxon>
        <taxon>Trematoda</taxon>
        <taxon>Digenea</taxon>
        <taxon>Strigeidida</taxon>
        <taxon>Schistosomatoidea</taxon>
        <taxon>Schistosomatidae</taxon>
        <taxon>Schistosoma</taxon>
    </lineage>
</organism>